<accession>A0A6J5CTU8</accession>
<sequence>MSDFKIVWDVANARGDWALVPGDIATGDDLETALLFSIFTDRIAAPDDEIPDGSNDRRGWWGDDDSGDATGPTGSRLWLLSRRTSPTDKTLTDAYDYVVEAIQWLIDTDVVGSFAVVTQWVRPDMLGISITAYQPDGTALQTYNWAWPMVN</sequence>
<dbReference type="InterPro" id="IPR010877">
    <property type="entry name" value="Phage_Mu_Gp46"/>
</dbReference>
<dbReference type="AlphaFoldDB" id="A0A6J5CTU8"/>
<name>A0A6J5CTU8_9BURK</name>
<proteinExistence type="predicted"/>
<dbReference type="RefSeq" id="WP_175054340.1">
    <property type="nucleotide sequence ID" value="NZ_CADIKC010000015.1"/>
</dbReference>
<dbReference type="Proteomes" id="UP000494255">
    <property type="component" value="Unassembled WGS sequence"/>
</dbReference>
<dbReference type="GeneID" id="97045457"/>
<dbReference type="Pfam" id="PF07409">
    <property type="entry name" value="GP46"/>
    <property type="match status" value="1"/>
</dbReference>
<organism evidence="2 3">
    <name type="scientific">Paraburkholderia sediminicola</name>
    <dbReference type="NCBI Taxonomy" id="458836"/>
    <lineage>
        <taxon>Bacteria</taxon>
        <taxon>Pseudomonadati</taxon>
        <taxon>Pseudomonadota</taxon>
        <taxon>Betaproteobacteria</taxon>
        <taxon>Burkholderiales</taxon>
        <taxon>Burkholderiaceae</taxon>
        <taxon>Paraburkholderia</taxon>
    </lineage>
</organism>
<protein>
    <recommendedName>
        <fullName evidence="4">Phage gp46-like protein</fullName>
    </recommendedName>
</protein>
<feature type="region of interest" description="Disordered" evidence="1">
    <location>
        <begin position="47"/>
        <end position="72"/>
    </location>
</feature>
<evidence type="ECO:0008006" key="4">
    <source>
        <dbReference type="Google" id="ProtNLM"/>
    </source>
</evidence>
<gene>
    <name evidence="2" type="ORF">LMG24238_06890</name>
</gene>
<keyword evidence="3" id="KW-1185">Reference proteome</keyword>
<evidence type="ECO:0000313" key="2">
    <source>
        <dbReference type="EMBL" id="CAB3742494.1"/>
    </source>
</evidence>
<reference evidence="2 3" key="1">
    <citation type="submission" date="2020-04" db="EMBL/GenBank/DDBJ databases">
        <authorList>
            <person name="De Canck E."/>
        </authorList>
    </citation>
    <scope>NUCLEOTIDE SEQUENCE [LARGE SCALE GENOMIC DNA]</scope>
    <source>
        <strain evidence="2 3">LMG 24238</strain>
    </source>
</reference>
<evidence type="ECO:0000256" key="1">
    <source>
        <dbReference type="SAM" id="MobiDB-lite"/>
    </source>
</evidence>
<dbReference type="EMBL" id="CADIKC010000015">
    <property type="protein sequence ID" value="CAB3742494.1"/>
    <property type="molecule type" value="Genomic_DNA"/>
</dbReference>
<evidence type="ECO:0000313" key="3">
    <source>
        <dbReference type="Proteomes" id="UP000494255"/>
    </source>
</evidence>